<organism evidence="2 3">
    <name type="scientific">Trifolium pratense</name>
    <name type="common">Red clover</name>
    <dbReference type="NCBI Taxonomy" id="57577"/>
    <lineage>
        <taxon>Eukaryota</taxon>
        <taxon>Viridiplantae</taxon>
        <taxon>Streptophyta</taxon>
        <taxon>Embryophyta</taxon>
        <taxon>Tracheophyta</taxon>
        <taxon>Spermatophyta</taxon>
        <taxon>Magnoliopsida</taxon>
        <taxon>eudicotyledons</taxon>
        <taxon>Gunneridae</taxon>
        <taxon>Pentapetalae</taxon>
        <taxon>rosids</taxon>
        <taxon>fabids</taxon>
        <taxon>Fabales</taxon>
        <taxon>Fabaceae</taxon>
        <taxon>Papilionoideae</taxon>
        <taxon>50 kb inversion clade</taxon>
        <taxon>NPAAA clade</taxon>
        <taxon>Hologalegina</taxon>
        <taxon>IRL clade</taxon>
        <taxon>Trifolieae</taxon>
        <taxon>Trifolium</taxon>
    </lineage>
</organism>
<evidence type="ECO:0000313" key="3">
    <source>
        <dbReference type="Proteomes" id="UP000236291"/>
    </source>
</evidence>
<keyword evidence="1" id="KW-0812">Transmembrane</keyword>
<evidence type="ECO:0000256" key="1">
    <source>
        <dbReference type="SAM" id="Phobius"/>
    </source>
</evidence>
<proteinExistence type="predicted"/>
<name>A0A2K3M2X4_TRIPR</name>
<evidence type="ECO:0000313" key="2">
    <source>
        <dbReference type="EMBL" id="PNX85136.1"/>
    </source>
</evidence>
<dbReference type="EMBL" id="ASHM01048062">
    <property type="protein sequence ID" value="PNX85136.1"/>
    <property type="molecule type" value="Genomic_DNA"/>
</dbReference>
<dbReference type="AlphaFoldDB" id="A0A2K3M2X4"/>
<sequence>MSIEIYRSQGVMSASDFLSVSQFLAMIVLGLLCSKELLCMLFRGLLAHGFGFV</sequence>
<keyword evidence="1" id="KW-1133">Transmembrane helix</keyword>
<keyword evidence="1" id="KW-0472">Membrane</keyword>
<protein>
    <submittedName>
        <fullName evidence="2">Uncharacterized protein</fullName>
    </submittedName>
</protein>
<reference evidence="2 3" key="2">
    <citation type="journal article" date="2017" name="Front. Plant Sci.">
        <title>Gene Classification and Mining of Molecular Markers Useful in Red Clover (Trifolium pratense) Breeding.</title>
        <authorList>
            <person name="Istvanek J."/>
            <person name="Dluhosova J."/>
            <person name="Dluhos P."/>
            <person name="Patkova L."/>
            <person name="Nedelnik J."/>
            <person name="Repkova J."/>
        </authorList>
    </citation>
    <scope>NUCLEOTIDE SEQUENCE [LARGE SCALE GENOMIC DNA]</scope>
    <source>
        <strain evidence="3">cv. Tatra</strain>
        <tissue evidence="2">Young leaves</tissue>
    </source>
</reference>
<comment type="caution">
    <text evidence="2">The sequence shown here is derived from an EMBL/GenBank/DDBJ whole genome shotgun (WGS) entry which is preliminary data.</text>
</comment>
<feature type="non-terminal residue" evidence="2">
    <location>
        <position position="53"/>
    </location>
</feature>
<dbReference type="Proteomes" id="UP000236291">
    <property type="component" value="Unassembled WGS sequence"/>
</dbReference>
<gene>
    <name evidence="2" type="ORF">L195_g041202</name>
</gene>
<reference evidence="2 3" key="1">
    <citation type="journal article" date="2014" name="Am. J. Bot.">
        <title>Genome assembly and annotation for red clover (Trifolium pratense; Fabaceae).</title>
        <authorList>
            <person name="Istvanek J."/>
            <person name="Jaros M."/>
            <person name="Krenek A."/>
            <person name="Repkova J."/>
        </authorList>
    </citation>
    <scope>NUCLEOTIDE SEQUENCE [LARGE SCALE GENOMIC DNA]</scope>
    <source>
        <strain evidence="3">cv. Tatra</strain>
        <tissue evidence="2">Young leaves</tissue>
    </source>
</reference>
<feature type="transmembrane region" description="Helical" evidence="1">
    <location>
        <begin position="20"/>
        <end position="42"/>
    </location>
</feature>
<accession>A0A2K3M2X4</accession>